<dbReference type="Ensembl" id="ENSBGRT00000001362.1">
    <property type="protein sequence ID" value="ENSBGRP00000001180.1"/>
    <property type="gene ID" value="ENSBGRG00000000726.1"/>
</dbReference>
<dbReference type="Pfam" id="PF00160">
    <property type="entry name" value="Pro_isomerase"/>
    <property type="match status" value="1"/>
</dbReference>
<gene>
    <name evidence="11" type="primary">PPIE</name>
</gene>
<evidence type="ECO:0000256" key="8">
    <source>
        <dbReference type="RuleBase" id="RU363019"/>
    </source>
</evidence>
<evidence type="ECO:0000256" key="5">
    <source>
        <dbReference type="ARBA" id="ARBA00023110"/>
    </source>
</evidence>
<dbReference type="InterPro" id="IPR020892">
    <property type="entry name" value="Cyclophilin-type_PPIase_CS"/>
</dbReference>
<keyword evidence="12" id="KW-1185">Reference proteome</keyword>
<dbReference type="AlphaFoldDB" id="A0A8B9W1X9"/>
<sequence>MSLQVDSQRRWMTKFSMLLLSLLETSRISRFLWIMKQDAAAAIDNMNESELFGRTIRVNLAKPMRIKEGSSRPVWSDDDWLKKFSGKTLEENKEEEGSEPPKVETQEGEPAVKKARSNPQVYMDIKIGNKPAGRIQMLLRSDVVPMTAENFRCLCTHEKGFGFKGSSFHRIIPQFMCQGGDFTNHNGTGGKSIYGKKFDDENFILKHTGPGLLSMANSGPNTNGSQFFLTCDKTDWLDGKHVVFGEITDGLDVLRQIEVGSCQGPWGTAMNVGELNRGLERDNKLLLWGRGWDGQGGGYP</sequence>
<dbReference type="PANTHER" id="PTHR11071">
    <property type="entry name" value="PEPTIDYL-PROLYL CIS-TRANS ISOMERASE"/>
    <property type="match status" value="1"/>
</dbReference>
<keyword evidence="6 8" id="KW-0413">Isomerase</keyword>
<comment type="function">
    <text evidence="8">PPIases accelerate the folding of proteins. It catalyzes the cis-trans isomerization of proline imidic peptide bonds in oligopeptides.</text>
</comment>
<comment type="subcellular location">
    <subcellularLocation>
        <location evidence="2">Nucleus</location>
    </subcellularLocation>
</comment>
<dbReference type="SUPFAM" id="SSF50891">
    <property type="entry name" value="Cyclophilin-like"/>
    <property type="match status" value="1"/>
</dbReference>
<evidence type="ECO:0000256" key="1">
    <source>
        <dbReference type="ARBA" id="ARBA00000971"/>
    </source>
</evidence>
<evidence type="ECO:0000256" key="9">
    <source>
        <dbReference type="SAM" id="MobiDB-lite"/>
    </source>
</evidence>
<dbReference type="GO" id="GO:0005739">
    <property type="term" value="C:mitochondrion"/>
    <property type="evidence" value="ECO:0007669"/>
    <property type="project" value="TreeGrafter"/>
</dbReference>
<dbReference type="PRINTS" id="PR00153">
    <property type="entry name" value="CSAPPISMRASE"/>
</dbReference>
<evidence type="ECO:0000256" key="4">
    <source>
        <dbReference type="ARBA" id="ARBA00022884"/>
    </source>
</evidence>
<keyword evidence="7" id="KW-0539">Nucleus</keyword>
<dbReference type="PANTHER" id="PTHR11071:SF561">
    <property type="entry name" value="PEPTIDYL-PROLYL CIS-TRANS ISOMERASE D-RELATED"/>
    <property type="match status" value="1"/>
</dbReference>
<comment type="similarity">
    <text evidence="3">Belongs to the cyclophilin-type PPIase family. PPIase E subfamily.</text>
</comment>
<dbReference type="SUPFAM" id="SSF54928">
    <property type="entry name" value="RNA-binding domain, RBD"/>
    <property type="match status" value="1"/>
</dbReference>
<dbReference type="CDD" id="cd01926">
    <property type="entry name" value="cyclophilin_ABH_like"/>
    <property type="match status" value="1"/>
</dbReference>
<dbReference type="GO" id="GO:0000398">
    <property type="term" value="P:mRNA splicing, via spliceosome"/>
    <property type="evidence" value="ECO:0007669"/>
    <property type="project" value="UniProtKB-ARBA"/>
</dbReference>
<reference evidence="11" key="3">
    <citation type="submission" date="2025-09" db="UniProtKB">
        <authorList>
            <consortium name="Ensembl"/>
        </authorList>
    </citation>
    <scope>IDENTIFICATION</scope>
</reference>
<dbReference type="GeneTree" id="ENSGT00940000158790"/>
<evidence type="ECO:0000313" key="11">
    <source>
        <dbReference type="Ensembl" id="ENSBGRP00000001180.1"/>
    </source>
</evidence>
<evidence type="ECO:0000256" key="2">
    <source>
        <dbReference type="ARBA" id="ARBA00004123"/>
    </source>
</evidence>
<name>A0A8B9W1X9_BOSMU</name>
<dbReference type="PROSITE" id="PS50072">
    <property type="entry name" value="CSA_PPIASE_2"/>
    <property type="match status" value="1"/>
</dbReference>
<feature type="region of interest" description="Disordered" evidence="9">
    <location>
        <begin position="86"/>
        <end position="116"/>
    </location>
</feature>
<dbReference type="FunFam" id="2.40.100.10:FF:000010">
    <property type="entry name" value="Peptidyl-prolyl cis-trans isomerase E"/>
    <property type="match status" value="1"/>
</dbReference>
<keyword evidence="5 8" id="KW-0697">Rotamase</keyword>
<accession>A0A8B9W1X9</accession>
<dbReference type="InterPro" id="IPR002130">
    <property type="entry name" value="Cyclophilin-type_PPIase_dom"/>
</dbReference>
<evidence type="ECO:0000256" key="7">
    <source>
        <dbReference type="ARBA" id="ARBA00023242"/>
    </source>
</evidence>
<evidence type="ECO:0000259" key="10">
    <source>
        <dbReference type="PROSITE" id="PS50072"/>
    </source>
</evidence>
<dbReference type="Proteomes" id="UP000694520">
    <property type="component" value="Chromosome 3"/>
</dbReference>
<proteinExistence type="inferred from homology"/>
<reference evidence="11" key="2">
    <citation type="submission" date="2025-08" db="UniProtKB">
        <authorList>
            <consortium name="Ensembl"/>
        </authorList>
    </citation>
    <scope>IDENTIFICATION</scope>
</reference>
<dbReference type="GO" id="GO:0005634">
    <property type="term" value="C:nucleus"/>
    <property type="evidence" value="ECO:0007669"/>
    <property type="project" value="UniProtKB-SubCell"/>
</dbReference>
<evidence type="ECO:0000256" key="6">
    <source>
        <dbReference type="ARBA" id="ARBA00023235"/>
    </source>
</evidence>
<dbReference type="EC" id="5.2.1.8" evidence="8"/>
<organism evidence="11 12">
    <name type="scientific">Bos mutus grunniens</name>
    <name type="common">Wild yak</name>
    <name type="synonym">Bos grunniens</name>
    <dbReference type="NCBI Taxonomy" id="30521"/>
    <lineage>
        <taxon>Eukaryota</taxon>
        <taxon>Metazoa</taxon>
        <taxon>Chordata</taxon>
        <taxon>Craniata</taxon>
        <taxon>Vertebrata</taxon>
        <taxon>Euteleostomi</taxon>
        <taxon>Mammalia</taxon>
        <taxon>Eutheria</taxon>
        <taxon>Laurasiatheria</taxon>
        <taxon>Artiodactyla</taxon>
        <taxon>Ruminantia</taxon>
        <taxon>Pecora</taxon>
        <taxon>Bovidae</taxon>
        <taxon>Bovinae</taxon>
        <taxon>Bos</taxon>
    </lineage>
</organism>
<feature type="domain" description="PPIase cyclophilin-type" evidence="10">
    <location>
        <begin position="122"/>
        <end position="258"/>
    </location>
</feature>
<protein>
    <recommendedName>
        <fullName evidence="8">Peptidyl-prolyl cis-trans isomerase</fullName>
        <shortName evidence="8">PPIase</shortName>
        <ecNumber evidence="8">5.2.1.8</ecNumber>
    </recommendedName>
</protein>
<dbReference type="InterPro" id="IPR035979">
    <property type="entry name" value="RBD_domain_sf"/>
</dbReference>
<dbReference type="GO" id="GO:0016018">
    <property type="term" value="F:cyclosporin A binding"/>
    <property type="evidence" value="ECO:0007669"/>
    <property type="project" value="TreeGrafter"/>
</dbReference>
<dbReference type="GO" id="GO:0032991">
    <property type="term" value="C:protein-containing complex"/>
    <property type="evidence" value="ECO:0007669"/>
    <property type="project" value="UniProtKB-ARBA"/>
</dbReference>
<comment type="catalytic activity">
    <reaction evidence="1 8">
        <text>[protein]-peptidylproline (omega=180) = [protein]-peptidylproline (omega=0)</text>
        <dbReference type="Rhea" id="RHEA:16237"/>
        <dbReference type="Rhea" id="RHEA-COMP:10747"/>
        <dbReference type="Rhea" id="RHEA-COMP:10748"/>
        <dbReference type="ChEBI" id="CHEBI:83833"/>
        <dbReference type="ChEBI" id="CHEBI:83834"/>
        <dbReference type="EC" id="5.2.1.8"/>
    </reaction>
</comment>
<dbReference type="GO" id="GO:0006457">
    <property type="term" value="P:protein folding"/>
    <property type="evidence" value="ECO:0007669"/>
    <property type="project" value="InterPro"/>
</dbReference>
<dbReference type="GO" id="GO:0003723">
    <property type="term" value="F:RNA binding"/>
    <property type="evidence" value="ECO:0007669"/>
    <property type="project" value="UniProtKB-KW"/>
</dbReference>
<evidence type="ECO:0000256" key="3">
    <source>
        <dbReference type="ARBA" id="ARBA00009483"/>
    </source>
</evidence>
<dbReference type="PROSITE" id="PS00170">
    <property type="entry name" value="CSA_PPIASE_1"/>
    <property type="match status" value="1"/>
</dbReference>
<reference evidence="11" key="1">
    <citation type="submission" date="2019-05" db="EMBL/GenBank/DDBJ databases">
        <authorList>
            <person name="Zhang S."/>
            <person name="Liu J."/>
        </authorList>
    </citation>
    <scope>NUCLEOTIDE SEQUENCE [LARGE SCALE GENOMIC DNA]</scope>
</reference>
<dbReference type="Gene3D" id="2.40.100.10">
    <property type="entry name" value="Cyclophilin-like"/>
    <property type="match status" value="1"/>
</dbReference>
<keyword evidence="4" id="KW-0694">RNA-binding</keyword>
<dbReference type="GO" id="GO:0003755">
    <property type="term" value="F:peptidyl-prolyl cis-trans isomerase activity"/>
    <property type="evidence" value="ECO:0007669"/>
    <property type="project" value="UniProtKB-UniRule"/>
</dbReference>
<evidence type="ECO:0000313" key="12">
    <source>
        <dbReference type="Proteomes" id="UP000694520"/>
    </source>
</evidence>
<dbReference type="InterPro" id="IPR029000">
    <property type="entry name" value="Cyclophilin-like_dom_sf"/>
</dbReference>